<dbReference type="AlphaFoldDB" id="A0A162CLD9"/>
<organism evidence="1 2">
    <name type="scientific">Daphnia magna</name>
    <dbReference type="NCBI Taxonomy" id="35525"/>
    <lineage>
        <taxon>Eukaryota</taxon>
        <taxon>Metazoa</taxon>
        <taxon>Ecdysozoa</taxon>
        <taxon>Arthropoda</taxon>
        <taxon>Crustacea</taxon>
        <taxon>Branchiopoda</taxon>
        <taxon>Diplostraca</taxon>
        <taxon>Cladocera</taxon>
        <taxon>Anomopoda</taxon>
        <taxon>Daphniidae</taxon>
        <taxon>Daphnia</taxon>
    </lineage>
</organism>
<gene>
    <name evidence="1" type="ORF">APZ42_020859</name>
</gene>
<evidence type="ECO:0000313" key="2">
    <source>
        <dbReference type="Proteomes" id="UP000076858"/>
    </source>
</evidence>
<reference evidence="1 2" key="1">
    <citation type="submission" date="2016-03" db="EMBL/GenBank/DDBJ databases">
        <title>EvidentialGene: Evidence-directed Construction of Genes on Genomes.</title>
        <authorList>
            <person name="Gilbert D.G."/>
            <person name="Choi J.-H."/>
            <person name="Mockaitis K."/>
            <person name="Colbourne J."/>
            <person name="Pfrender M."/>
        </authorList>
    </citation>
    <scope>NUCLEOTIDE SEQUENCE [LARGE SCALE GENOMIC DNA]</scope>
    <source>
        <strain evidence="1 2">Xinb3</strain>
        <tissue evidence="1">Complete organism</tissue>
    </source>
</reference>
<accession>A0A162CLD9</accession>
<dbReference type="EMBL" id="LRGB01001005">
    <property type="protein sequence ID" value="KZS14186.1"/>
    <property type="molecule type" value="Genomic_DNA"/>
</dbReference>
<proteinExistence type="predicted"/>
<sequence>MALPFVPSVTTRSVARLAQQILSSSYRQECVVRLCRMARPNSSSLQPVSPTEIECDENALLYRRVSCGWGS</sequence>
<name>A0A162CLD9_9CRUS</name>
<keyword evidence="2" id="KW-1185">Reference proteome</keyword>
<comment type="caution">
    <text evidence="1">The sequence shown here is derived from an EMBL/GenBank/DDBJ whole genome shotgun (WGS) entry which is preliminary data.</text>
</comment>
<dbReference type="Proteomes" id="UP000076858">
    <property type="component" value="Unassembled WGS sequence"/>
</dbReference>
<protein>
    <submittedName>
        <fullName evidence="1">Uncharacterized protein</fullName>
    </submittedName>
</protein>
<evidence type="ECO:0000313" key="1">
    <source>
        <dbReference type="EMBL" id="KZS14186.1"/>
    </source>
</evidence>